<dbReference type="Proteomes" id="UP000699691">
    <property type="component" value="Unassembled WGS sequence"/>
</dbReference>
<sequence>MKPISITARSVLTVVAVLAGIWFLFAIRDILALLFIAIIIASALNPLVDFFEKFSAPRWFVIICLYIIIFTLLGVLLLGGVPLVYLQLQEFVLSLPEVFAESLHSLNLSEFLTGIQIKDYLPEIFRTFSGQIISTPVSVLKLAASVFGGLLDVFTLIVFSYYLLLERNKVINYVSLVAPEASRERVAEFVEKGEKKLGAWLRGQLTLMFIIGLFSFIGLSILNIRFAASLAIIAGLLEIVPLIGPVVATIPAVMVALTQSPLHAVAIVALYIFIQQLEQYLVVPHVMKSAVGLDPLIVILAIMVGSRISGTAGALLAIPVSVILLILWQEYKRSSVYPTSKE</sequence>
<comment type="subcellular location">
    <subcellularLocation>
        <location evidence="1">Membrane</location>
        <topology evidence="1">Multi-pass membrane protein</topology>
    </subcellularLocation>
</comment>
<feature type="transmembrane region" description="Helical" evidence="6">
    <location>
        <begin position="60"/>
        <end position="86"/>
    </location>
</feature>
<comment type="caution">
    <text evidence="7">The sequence shown here is derived from an EMBL/GenBank/DDBJ whole genome shotgun (WGS) entry which is preliminary data.</text>
</comment>
<feature type="transmembrane region" description="Helical" evidence="6">
    <location>
        <begin position="142"/>
        <end position="164"/>
    </location>
</feature>
<dbReference type="GO" id="GO:0055085">
    <property type="term" value="P:transmembrane transport"/>
    <property type="evidence" value="ECO:0007669"/>
    <property type="project" value="TreeGrafter"/>
</dbReference>
<dbReference type="EMBL" id="JAGQKY010000083">
    <property type="protein sequence ID" value="MCA9397626.1"/>
    <property type="molecule type" value="Genomic_DNA"/>
</dbReference>
<dbReference type="PANTHER" id="PTHR21716:SF62">
    <property type="entry name" value="TRANSPORT PROTEIN YDBI-RELATED"/>
    <property type="match status" value="1"/>
</dbReference>
<evidence type="ECO:0000313" key="7">
    <source>
        <dbReference type="EMBL" id="MCA9389919.1"/>
    </source>
</evidence>
<evidence type="ECO:0000313" key="8">
    <source>
        <dbReference type="EMBL" id="MCA9397626.1"/>
    </source>
</evidence>
<gene>
    <name evidence="7" type="ORF">KC571_00790</name>
    <name evidence="8" type="ORF">KC573_02255</name>
</gene>
<dbReference type="EMBL" id="JAGQKX010000011">
    <property type="protein sequence ID" value="MCA9389919.1"/>
    <property type="molecule type" value="Genomic_DNA"/>
</dbReference>
<dbReference type="PANTHER" id="PTHR21716">
    <property type="entry name" value="TRANSMEMBRANE PROTEIN"/>
    <property type="match status" value="1"/>
</dbReference>
<evidence type="ECO:0000256" key="2">
    <source>
        <dbReference type="ARBA" id="ARBA00009773"/>
    </source>
</evidence>
<feature type="transmembrane region" description="Helical" evidence="6">
    <location>
        <begin position="226"/>
        <end position="244"/>
    </location>
</feature>
<keyword evidence="4 6" id="KW-1133">Transmembrane helix</keyword>
<evidence type="ECO:0000256" key="1">
    <source>
        <dbReference type="ARBA" id="ARBA00004141"/>
    </source>
</evidence>
<evidence type="ECO:0000313" key="9">
    <source>
        <dbReference type="Proteomes" id="UP000701698"/>
    </source>
</evidence>
<protein>
    <submittedName>
        <fullName evidence="7">AI-2E family transporter</fullName>
    </submittedName>
</protein>
<feature type="transmembrane region" description="Helical" evidence="6">
    <location>
        <begin position="310"/>
        <end position="328"/>
    </location>
</feature>
<dbReference type="InterPro" id="IPR002549">
    <property type="entry name" value="AI-2E-like"/>
</dbReference>
<feature type="transmembrane region" description="Helical" evidence="6">
    <location>
        <begin position="30"/>
        <end position="48"/>
    </location>
</feature>
<evidence type="ECO:0000256" key="3">
    <source>
        <dbReference type="ARBA" id="ARBA00022692"/>
    </source>
</evidence>
<proteinExistence type="inferred from homology"/>
<evidence type="ECO:0000256" key="6">
    <source>
        <dbReference type="SAM" id="Phobius"/>
    </source>
</evidence>
<evidence type="ECO:0000256" key="4">
    <source>
        <dbReference type="ARBA" id="ARBA00022989"/>
    </source>
</evidence>
<dbReference type="GO" id="GO:0016020">
    <property type="term" value="C:membrane"/>
    <property type="evidence" value="ECO:0007669"/>
    <property type="project" value="UniProtKB-SubCell"/>
</dbReference>
<feature type="transmembrane region" description="Helical" evidence="6">
    <location>
        <begin position="199"/>
        <end position="219"/>
    </location>
</feature>
<dbReference type="Pfam" id="PF01594">
    <property type="entry name" value="AI-2E_transport"/>
    <property type="match status" value="1"/>
</dbReference>
<comment type="similarity">
    <text evidence="2">Belongs to the autoinducer-2 exporter (AI-2E) (TC 2.A.86) family.</text>
</comment>
<evidence type="ECO:0000256" key="5">
    <source>
        <dbReference type="ARBA" id="ARBA00023136"/>
    </source>
</evidence>
<accession>A0A955RP68</accession>
<feature type="transmembrane region" description="Helical" evidence="6">
    <location>
        <begin position="250"/>
        <end position="274"/>
    </location>
</feature>
<keyword evidence="3 6" id="KW-0812">Transmembrane</keyword>
<dbReference type="AlphaFoldDB" id="A0A955RP68"/>
<reference evidence="7" key="1">
    <citation type="submission" date="2020-04" db="EMBL/GenBank/DDBJ databases">
        <authorList>
            <person name="Zhang T."/>
        </authorList>
    </citation>
    <scope>NUCLEOTIDE SEQUENCE</scope>
    <source>
        <strain evidence="7">HKST-UBA01</strain>
        <strain evidence="8">HKST-UBA02</strain>
    </source>
</reference>
<keyword evidence="5 6" id="KW-0472">Membrane</keyword>
<organism evidence="7 9">
    <name type="scientific">candidate division WWE3 bacterium</name>
    <dbReference type="NCBI Taxonomy" id="2053526"/>
    <lineage>
        <taxon>Bacteria</taxon>
        <taxon>Katanobacteria</taxon>
    </lineage>
</organism>
<dbReference type="Proteomes" id="UP000701698">
    <property type="component" value="Unassembled WGS sequence"/>
</dbReference>
<name>A0A955RP68_UNCKA</name>
<feature type="transmembrane region" description="Helical" evidence="6">
    <location>
        <begin position="6"/>
        <end position="25"/>
    </location>
</feature>
<reference evidence="7" key="2">
    <citation type="journal article" date="2021" name="Microbiome">
        <title>Successional dynamics and alternative stable states in a saline activated sludge microbial community over 9 years.</title>
        <authorList>
            <person name="Wang Y."/>
            <person name="Ye J."/>
            <person name="Ju F."/>
            <person name="Liu L."/>
            <person name="Boyd J.A."/>
            <person name="Deng Y."/>
            <person name="Parks D.H."/>
            <person name="Jiang X."/>
            <person name="Yin X."/>
            <person name="Woodcroft B.J."/>
            <person name="Tyson G.W."/>
            <person name="Hugenholtz P."/>
            <person name="Polz M.F."/>
            <person name="Zhang T."/>
        </authorList>
    </citation>
    <scope>NUCLEOTIDE SEQUENCE</scope>
    <source>
        <strain evidence="7">HKST-UBA01</strain>
        <strain evidence="8">HKST-UBA02</strain>
    </source>
</reference>